<dbReference type="AlphaFoldDB" id="A0A254T8G0"/>
<keyword evidence="4" id="KW-1134">Transmembrane beta strand</keyword>
<dbReference type="PANTHER" id="PTHR34501:SF9">
    <property type="entry name" value="MAJOR OUTER MEMBRANE PROTEIN P.IA"/>
    <property type="match status" value="1"/>
</dbReference>
<accession>A0A254T8G0</accession>
<proteinExistence type="predicted"/>
<evidence type="ECO:0000256" key="6">
    <source>
        <dbReference type="ARBA" id="ARBA00022729"/>
    </source>
</evidence>
<evidence type="ECO:0000313" key="14">
    <source>
        <dbReference type="Proteomes" id="UP000197535"/>
    </source>
</evidence>
<reference evidence="13 14" key="1">
    <citation type="submission" date="2016-02" db="EMBL/GenBank/DDBJ databases">
        <authorList>
            <person name="Wen L."/>
            <person name="He K."/>
            <person name="Yang H."/>
        </authorList>
    </citation>
    <scope>NUCLEOTIDE SEQUENCE [LARGE SCALE GENOMIC DNA]</scope>
    <source>
        <strain evidence="13 14">TSA40</strain>
    </source>
</reference>
<keyword evidence="8" id="KW-0626">Porin</keyword>
<evidence type="ECO:0000256" key="1">
    <source>
        <dbReference type="ARBA" id="ARBA00004571"/>
    </source>
</evidence>
<feature type="chain" id="PRO_5013191389" description="Porin domain-containing protein" evidence="11">
    <location>
        <begin position="21"/>
        <end position="418"/>
    </location>
</feature>
<evidence type="ECO:0000256" key="8">
    <source>
        <dbReference type="ARBA" id="ARBA00023114"/>
    </source>
</evidence>
<keyword evidence="9" id="KW-0472">Membrane</keyword>
<keyword evidence="14" id="KW-1185">Reference proteome</keyword>
<dbReference type="GO" id="GO:0015288">
    <property type="term" value="F:porin activity"/>
    <property type="evidence" value="ECO:0007669"/>
    <property type="project" value="UniProtKB-KW"/>
</dbReference>
<dbReference type="CDD" id="cd00342">
    <property type="entry name" value="gram_neg_porins"/>
    <property type="match status" value="1"/>
</dbReference>
<keyword evidence="10" id="KW-0998">Cell outer membrane</keyword>
<dbReference type="PANTHER" id="PTHR34501">
    <property type="entry name" value="PROTEIN YDDL-RELATED"/>
    <property type="match status" value="1"/>
</dbReference>
<keyword evidence="7" id="KW-0406">Ion transport</keyword>
<keyword evidence="6 11" id="KW-0732">Signal</keyword>
<evidence type="ECO:0000256" key="7">
    <source>
        <dbReference type="ARBA" id="ARBA00023065"/>
    </source>
</evidence>
<evidence type="ECO:0000256" key="3">
    <source>
        <dbReference type="ARBA" id="ARBA00022448"/>
    </source>
</evidence>
<dbReference type="EMBL" id="LSTO01000001">
    <property type="protein sequence ID" value="OWW18926.1"/>
    <property type="molecule type" value="Genomic_DNA"/>
</dbReference>
<dbReference type="SUPFAM" id="SSF56935">
    <property type="entry name" value="Porins"/>
    <property type="match status" value="1"/>
</dbReference>
<evidence type="ECO:0000256" key="5">
    <source>
        <dbReference type="ARBA" id="ARBA00022692"/>
    </source>
</evidence>
<dbReference type="Pfam" id="PF13609">
    <property type="entry name" value="Porin_4"/>
    <property type="match status" value="1"/>
</dbReference>
<dbReference type="GO" id="GO:0006811">
    <property type="term" value="P:monoatomic ion transport"/>
    <property type="evidence" value="ECO:0007669"/>
    <property type="project" value="UniProtKB-KW"/>
</dbReference>
<evidence type="ECO:0000256" key="9">
    <source>
        <dbReference type="ARBA" id="ARBA00023136"/>
    </source>
</evidence>
<comment type="subcellular location">
    <subcellularLocation>
        <location evidence="1">Cell outer membrane</location>
        <topology evidence="1">Multi-pass membrane protein</topology>
    </subcellularLocation>
</comment>
<name>A0A254T8G0_9BURK</name>
<keyword evidence="3" id="KW-0813">Transport</keyword>
<evidence type="ECO:0000259" key="12">
    <source>
        <dbReference type="Pfam" id="PF13609"/>
    </source>
</evidence>
<dbReference type="Gene3D" id="2.40.160.10">
    <property type="entry name" value="Porin"/>
    <property type="match status" value="1"/>
</dbReference>
<gene>
    <name evidence="13" type="ORF">AYR66_04930</name>
</gene>
<evidence type="ECO:0000256" key="4">
    <source>
        <dbReference type="ARBA" id="ARBA00022452"/>
    </source>
</evidence>
<dbReference type="InterPro" id="IPR023614">
    <property type="entry name" value="Porin_dom_sf"/>
</dbReference>
<evidence type="ECO:0000256" key="11">
    <source>
        <dbReference type="SAM" id="SignalP"/>
    </source>
</evidence>
<feature type="signal peptide" evidence="11">
    <location>
        <begin position="1"/>
        <end position="20"/>
    </location>
</feature>
<comment type="subunit">
    <text evidence="2">Homotrimer.</text>
</comment>
<evidence type="ECO:0000313" key="13">
    <source>
        <dbReference type="EMBL" id="OWW18926.1"/>
    </source>
</evidence>
<dbReference type="InterPro" id="IPR002299">
    <property type="entry name" value="Porin_Neis"/>
</dbReference>
<sequence>MNRKLLAAALCSCTAIPAFAQTSLSIYGIVDAGVQASRFGNGTQYNLASGMADGSRLGFKGTEDLGGGFKAMFTLESRFEVDTGELRNGYLGKNPDFGLVRGVPLPAASSLALATALGQNGAVVNASGALFDRTAMVGLVTPGGAILLGRQYTPAYEVGAMADTFETGSVGGWGSITTGTSALYTPGVAIRSSNALQYRLQLPNGLGASLMYSPEDRGSGSLGVGNRFVGGNLLYQAQGFNVGIGYNREDDPFGARSLRTAVAGGSYTMGNMKFFVGYMTMKNDNPGIGFALTPTVTAALGAAGAPLVPTVVATINSNARLDAKSYSVGMHYTIGAGRLMGAFAQTKNDLFADADVKLFSLGYDYNLSKRTDMYVFFAYANNDPNAQYALGGAGYSGGFTTAGGQDARAVQLGIRHKF</sequence>
<dbReference type="GO" id="GO:0046930">
    <property type="term" value="C:pore complex"/>
    <property type="evidence" value="ECO:0007669"/>
    <property type="project" value="UniProtKB-KW"/>
</dbReference>
<dbReference type="PRINTS" id="PR00184">
    <property type="entry name" value="NEISSPPORIN"/>
</dbReference>
<evidence type="ECO:0000256" key="2">
    <source>
        <dbReference type="ARBA" id="ARBA00011233"/>
    </source>
</evidence>
<organism evidence="13 14">
    <name type="scientific">Noviherbaspirillum denitrificans</name>
    <dbReference type="NCBI Taxonomy" id="1968433"/>
    <lineage>
        <taxon>Bacteria</taxon>
        <taxon>Pseudomonadati</taxon>
        <taxon>Pseudomonadota</taxon>
        <taxon>Betaproteobacteria</taxon>
        <taxon>Burkholderiales</taxon>
        <taxon>Oxalobacteraceae</taxon>
        <taxon>Noviherbaspirillum</taxon>
    </lineage>
</organism>
<evidence type="ECO:0000256" key="10">
    <source>
        <dbReference type="ARBA" id="ARBA00023237"/>
    </source>
</evidence>
<dbReference type="Proteomes" id="UP000197535">
    <property type="component" value="Unassembled WGS sequence"/>
</dbReference>
<feature type="domain" description="Porin" evidence="12">
    <location>
        <begin position="7"/>
        <end position="383"/>
    </location>
</feature>
<protein>
    <recommendedName>
        <fullName evidence="12">Porin domain-containing protein</fullName>
    </recommendedName>
</protein>
<dbReference type="GO" id="GO:0009279">
    <property type="term" value="C:cell outer membrane"/>
    <property type="evidence" value="ECO:0007669"/>
    <property type="project" value="UniProtKB-SubCell"/>
</dbReference>
<dbReference type="InterPro" id="IPR050298">
    <property type="entry name" value="Gram-neg_bact_OMP"/>
</dbReference>
<keyword evidence="5" id="KW-0812">Transmembrane</keyword>
<dbReference type="OrthoDB" id="5289162at2"/>
<comment type="caution">
    <text evidence="13">The sequence shown here is derived from an EMBL/GenBank/DDBJ whole genome shotgun (WGS) entry which is preliminary data.</text>
</comment>
<dbReference type="InterPro" id="IPR033900">
    <property type="entry name" value="Gram_neg_porin_domain"/>
</dbReference>